<protein>
    <submittedName>
        <fullName evidence="2">CG13365</fullName>
    </submittedName>
</protein>
<gene>
    <name evidence="2" type="ORF">Dbus_chrXg315</name>
</gene>
<dbReference type="EMBL" id="CP012528">
    <property type="protein sequence ID" value="ALC48459.1"/>
    <property type="molecule type" value="Genomic_DNA"/>
</dbReference>
<name>A0A0M3QYZ1_DROBS</name>
<evidence type="ECO:0000256" key="1">
    <source>
        <dbReference type="SAM" id="Phobius"/>
    </source>
</evidence>
<dbReference type="AlphaFoldDB" id="A0A0M3QYZ1"/>
<dbReference type="STRING" id="30019.A0A0M3QYZ1"/>
<dbReference type="Proteomes" id="UP000494163">
    <property type="component" value="Chromosome X"/>
</dbReference>
<keyword evidence="1" id="KW-0812">Transmembrane</keyword>
<dbReference type="OMA" id="RNDWAKF"/>
<dbReference type="OrthoDB" id="6354412at2759"/>
<sequence length="114" mass="13387">MALFQMKWLRRFVRRNTSPIPENRAELWKRRLSIGYALLAWNAFGMVCYMVYTGRSDWAKHYGYKTKEELALSPAQQFAQHIHVEGTGKIIRFSGFTKKEEVPFDSSKVEPVQK</sequence>
<keyword evidence="3" id="KW-1185">Reference proteome</keyword>
<evidence type="ECO:0000313" key="2">
    <source>
        <dbReference type="EMBL" id="ALC48459.1"/>
    </source>
</evidence>
<reference evidence="2 3" key="1">
    <citation type="submission" date="2015-08" db="EMBL/GenBank/DDBJ databases">
        <title>Ancestral chromatin configuration constrains chromatin evolution on differentiating sex chromosomes in Drosophila.</title>
        <authorList>
            <person name="Zhou Q."/>
            <person name="Bachtrog D."/>
        </authorList>
    </citation>
    <scope>NUCLEOTIDE SEQUENCE [LARGE SCALE GENOMIC DNA]</scope>
    <source>
        <tissue evidence="2">Whole larvae</tissue>
    </source>
</reference>
<accession>A0A0M3QYZ1</accession>
<organism evidence="2 3">
    <name type="scientific">Drosophila busckii</name>
    <name type="common">Fruit fly</name>
    <dbReference type="NCBI Taxonomy" id="30019"/>
    <lineage>
        <taxon>Eukaryota</taxon>
        <taxon>Metazoa</taxon>
        <taxon>Ecdysozoa</taxon>
        <taxon>Arthropoda</taxon>
        <taxon>Hexapoda</taxon>
        <taxon>Insecta</taxon>
        <taxon>Pterygota</taxon>
        <taxon>Neoptera</taxon>
        <taxon>Endopterygota</taxon>
        <taxon>Diptera</taxon>
        <taxon>Brachycera</taxon>
        <taxon>Muscomorpha</taxon>
        <taxon>Ephydroidea</taxon>
        <taxon>Drosophilidae</taxon>
        <taxon>Drosophila</taxon>
    </lineage>
</organism>
<keyword evidence="1" id="KW-1133">Transmembrane helix</keyword>
<proteinExistence type="predicted"/>
<feature type="transmembrane region" description="Helical" evidence="1">
    <location>
        <begin position="34"/>
        <end position="52"/>
    </location>
</feature>
<evidence type="ECO:0000313" key="3">
    <source>
        <dbReference type="Proteomes" id="UP000494163"/>
    </source>
</evidence>
<keyword evidence="1" id="KW-0472">Membrane</keyword>